<reference evidence="3" key="1">
    <citation type="submission" date="2021-07" db="EMBL/GenBank/DDBJ databases">
        <title>Genome Resource of American Ginseng Black Spot Pathogen Alternaria panax.</title>
        <authorList>
            <person name="Qiu C."/>
            <person name="Wang W."/>
            <person name="Liu Z."/>
        </authorList>
    </citation>
    <scope>NUCLEOTIDE SEQUENCE</scope>
    <source>
        <strain evidence="3">BNCC115425</strain>
    </source>
</reference>
<dbReference type="InterPro" id="IPR002347">
    <property type="entry name" value="SDR_fam"/>
</dbReference>
<dbReference type="AlphaFoldDB" id="A0AAD4FAR0"/>
<proteinExistence type="inferred from homology"/>
<dbReference type="Gene3D" id="3.40.50.720">
    <property type="entry name" value="NAD(P)-binding Rossmann-like Domain"/>
    <property type="match status" value="1"/>
</dbReference>
<dbReference type="SUPFAM" id="SSF51735">
    <property type="entry name" value="NAD(P)-binding Rossmann-fold domains"/>
    <property type="match status" value="1"/>
</dbReference>
<dbReference type="PRINTS" id="PR00081">
    <property type="entry name" value="GDHRDH"/>
</dbReference>
<dbReference type="EMBL" id="JAANER010000008">
    <property type="protein sequence ID" value="KAG9186592.1"/>
    <property type="molecule type" value="Genomic_DNA"/>
</dbReference>
<keyword evidence="4" id="KW-1185">Reference proteome</keyword>
<evidence type="ECO:0000256" key="1">
    <source>
        <dbReference type="ARBA" id="ARBA00006484"/>
    </source>
</evidence>
<comment type="similarity">
    <text evidence="1">Belongs to the short-chain dehydrogenases/reductases (SDR) family.</text>
</comment>
<protein>
    <submittedName>
        <fullName evidence="3">Uncharacterized protein</fullName>
    </submittedName>
</protein>
<evidence type="ECO:0000313" key="3">
    <source>
        <dbReference type="EMBL" id="KAG9186592.1"/>
    </source>
</evidence>
<dbReference type="Pfam" id="PF00106">
    <property type="entry name" value="adh_short"/>
    <property type="match status" value="1"/>
</dbReference>
<dbReference type="PANTHER" id="PTHR43976">
    <property type="entry name" value="SHORT CHAIN DEHYDROGENASE"/>
    <property type="match status" value="1"/>
</dbReference>
<gene>
    <name evidence="3" type="ORF">G6011_09700</name>
</gene>
<dbReference type="InterPro" id="IPR051911">
    <property type="entry name" value="SDR_oxidoreductase"/>
</dbReference>
<organism evidence="3 4">
    <name type="scientific">Alternaria panax</name>
    <dbReference type="NCBI Taxonomy" id="48097"/>
    <lineage>
        <taxon>Eukaryota</taxon>
        <taxon>Fungi</taxon>
        <taxon>Dikarya</taxon>
        <taxon>Ascomycota</taxon>
        <taxon>Pezizomycotina</taxon>
        <taxon>Dothideomycetes</taxon>
        <taxon>Pleosporomycetidae</taxon>
        <taxon>Pleosporales</taxon>
        <taxon>Pleosporineae</taxon>
        <taxon>Pleosporaceae</taxon>
        <taxon>Alternaria</taxon>
        <taxon>Alternaria sect. Panax</taxon>
    </lineage>
</organism>
<keyword evidence="2" id="KW-0560">Oxidoreductase</keyword>
<sequence>MSRSGSSGTPYNTPTTAEHLLSSIASNTIVKLAMAASDPLQPPPRFKEWIVTGCSPGLGQQIVHTVLARGDKIIVTARRISNLEYIKDQFSNTKKAYCITLDVTAPSEQIRKAIDEAVDHFGLIDVLVNNAGFVVSAV</sequence>
<name>A0AAD4FAR0_9PLEO</name>
<dbReference type="InterPro" id="IPR036291">
    <property type="entry name" value="NAD(P)-bd_dom_sf"/>
</dbReference>
<comment type="caution">
    <text evidence="3">The sequence shown here is derived from an EMBL/GenBank/DDBJ whole genome shotgun (WGS) entry which is preliminary data.</text>
</comment>
<evidence type="ECO:0000313" key="4">
    <source>
        <dbReference type="Proteomes" id="UP001199106"/>
    </source>
</evidence>
<dbReference type="Proteomes" id="UP001199106">
    <property type="component" value="Unassembled WGS sequence"/>
</dbReference>
<dbReference type="PANTHER" id="PTHR43976:SF16">
    <property type="entry name" value="SHORT-CHAIN DEHYDROGENASE_REDUCTASE FAMILY PROTEIN"/>
    <property type="match status" value="1"/>
</dbReference>
<accession>A0AAD4FAR0</accession>
<evidence type="ECO:0000256" key="2">
    <source>
        <dbReference type="ARBA" id="ARBA00023002"/>
    </source>
</evidence>
<dbReference type="GO" id="GO:0016491">
    <property type="term" value="F:oxidoreductase activity"/>
    <property type="evidence" value="ECO:0007669"/>
    <property type="project" value="UniProtKB-KW"/>
</dbReference>